<evidence type="ECO:0008006" key="5">
    <source>
        <dbReference type="Google" id="ProtNLM"/>
    </source>
</evidence>
<feature type="compositionally biased region" description="Acidic residues" evidence="1">
    <location>
        <begin position="435"/>
        <end position="467"/>
    </location>
</feature>
<evidence type="ECO:0000256" key="2">
    <source>
        <dbReference type="SAM" id="Phobius"/>
    </source>
</evidence>
<keyword evidence="4" id="KW-1185">Reference proteome</keyword>
<feature type="compositionally biased region" description="Acidic residues" evidence="1">
    <location>
        <begin position="363"/>
        <end position="404"/>
    </location>
</feature>
<sequence length="829" mass="91021">MNNSPFEIFRRNLKPLMVVLIGLAMFSFVVLPALQTYLQRNQGVGDQIKLATFDGKTISEGRVAYLTRNHQSTVRFLRELAEETIRRSGIPKTPGFRYDSQNGQITALGISEMPSERLSVKTLQFASEAKKAGFELDDTAISSWLSSFTDGLMSDGEIDAMLMQSTRNQMGRVHLYEQLRNHLLADLYQRSGFATVAAGQMPIMTPAEEWHNFLKLNREATVDAYGVLVSDYVDKTNASPSEAEIKKVYEAGKDVDSYDQSPDPAFHRRYTANFEYLVADLQTFIDEEAAKFSEEELRAEYERRLAGGEFQIPDDTAAEAAMGGGLDTEVEVLESETVDVAMPTEQEPASAAENGEQPNAEEATAEEATAEEATAEEATAEEATAEEATAEEATAEEATAEEPAADAPAPVEEDQSSRDRIRSMHANGVRLVSMQEEDEEPAAEPEMEEQPAAEPAEAEQADAESEPAVESAELDSPSDAPMAQEADTSDESPAEAETEEVSEVESFEEVRNQIADSLARPIAMERMNSAVIELDSKMRRYFGQKAIHDSNVSIGQKSDPPTPLDLKAMGEALGFRYAAIGPHSELTIADEPIASSLEVGSQQMQRGPSFVTMMYGGVTQQGQPVPRQEIHSPLRTVDDRAGRIYVSWKNDQTDAYTPELDEVRAEVIEAIRFQEARKLAIADAEKLAADANAAAGKDLVDFLPEDQKDQLLTGLGPFSWMDSFGFQGASIGNVPELDSVGEAFMETVFESEVGACGVALNQPERVVYVVKTTGFQPDLDALKARFKEPRERMMAMLAGGGSANEVLRGFYESVDKRTGFEYLREDEDQ</sequence>
<name>A0A5C6DH13_9BACT</name>
<dbReference type="AlphaFoldDB" id="A0A5C6DH13"/>
<reference evidence="3 4" key="1">
    <citation type="submission" date="2019-02" db="EMBL/GenBank/DDBJ databases">
        <title>Deep-cultivation of Planctomycetes and their phenomic and genomic characterization uncovers novel biology.</title>
        <authorList>
            <person name="Wiegand S."/>
            <person name="Jogler M."/>
            <person name="Boedeker C."/>
            <person name="Pinto D."/>
            <person name="Vollmers J."/>
            <person name="Rivas-Marin E."/>
            <person name="Kohn T."/>
            <person name="Peeters S.H."/>
            <person name="Heuer A."/>
            <person name="Rast P."/>
            <person name="Oberbeckmann S."/>
            <person name="Bunk B."/>
            <person name="Jeske O."/>
            <person name="Meyerdierks A."/>
            <person name="Storesund J.E."/>
            <person name="Kallscheuer N."/>
            <person name="Luecker S."/>
            <person name="Lage O.M."/>
            <person name="Pohl T."/>
            <person name="Merkel B.J."/>
            <person name="Hornburger P."/>
            <person name="Mueller R.-W."/>
            <person name="Bruemmer F."/>
            <person name="Labrenz M."/>
            <person name="Spormann A.M."/>
            <person name="Op Den Camp H."/>
            <person name="Overmann J."/>
            <person name="Amann R."/>
            <person name="Jetten M.S.M."/>
            <person name="Mascher T."/>
            <person name="Medema M.H."/>
            <person name="Devos D.P."/>
            <person name="Kaster A.-K."/>
            <person name="Ovreas L."/>
            <person name="Rohde M."/>
            <person name="Galperin M.Y."/>
            <person name="Jogler C."/>
        </authorList>
    </citation>
    <scope>NUCLEOTIDE SEQUENCE [LARGE SCALE GENOMIC DNA]</scope>
    <source>
        <strain evidence="3 4">Poly41</strain>
    </source>
</reference>
<dbReference type="Proteomes" id="UP000319143">
    <property type="component" value="Unassembled WGS sequence"/>
</dbReference>
<protein>
    <recommendedName>
        <fullName evidence="5">Periplasmic folding chaperone</fullName>
    </recommendedName>
</protein>
<feature type="transmembrane region" description="Helical" evidence="2">
    <location>
        <begin position="12"/>
        <end position="34"/>
    </location>
</feature>
<proteinExistence type="predicted"/>
<comment type="caution">
    <text evidence="3">The sequence shown here is derived from an EMBL/GenBank/DDBJ whole genome shotgun (WGS) entry which is preliminary data.</text>
</comment>
<evidence type="ECO:0000313" key="4">
    <source>
        <dbReference type="Proteomes" id="UP000319143"/>
    </source>
</evidence>
<accession>A0A5C6DH13</accession>
<keyword evidence="2" id="KW-0472">Membrane</keyword>
<organism evidence="3 4">
    <name type="scientific">Novipirellula artificiosorum</name>
    <dbReference type="NCBI Taxonomy" id="2528016"/>
    <lineage>
        <taxon>Bacteria</taxon>
        <taxon>Pseudomonadati</taxon>
        <taxon>Planctomycetota</taxon>
        <taxon>Planctomycetia</taxon>
        <taxon>Pirellulales</taxon>
        <taxon>Pirellulaceae</taxon>
        <taxon>Novipirellula</taxon>
    </lineage>
</organism>
<feature type="compositionally biased region" description="Acidic residues" evidence="1">
    <location>
        <begin position="487"/>
        <end position="507"/>
    </location>
</feature>
<evidence type="ECO:0000313" key="3">
    <source>
        <dbReference type="EMBL" id="TWU35862.1"/>
    </source>
</evidence>
<dbReference type="EMBL" id="SJPV01000006">
    <property type="protein sequence ID" value="TWU35862.1"/>
    <property type="molecule type" value="Genomic_DNA"/>
</dbReference>
<feature type="region of interest" description="Disordered" evidence="1">
    <location>
        <begin position="343"/>
        <end position="509"/>
    </location>
</feature>
<keyword evidence="2" id="KW-0812">Transmembrane</keyword>
<gene>
    <name evidence="3" type="ORF">Poly41_36130</name>
</gene>
<keyword evidence="2" id="KW-1133">Transmembrane helix</keyword>
<evidence type="ECO:0000256" key="1">
    <source>
        <dbReference type="SAM" id="MobiDB-lite"/>
    </source>
</evidence>